<dbReference type="PANTHER" id="PTHR14898">
    <property type="entry name" value="ENHANCER OF POLYCOMB"/>
    <property type="match status" value="1"/>
</dbReference>
<dbReference type="Pfam" id="PF10513">
    <property type="entry name" value="EPL1"/>
    <property type="match status" value="1"/>
</dbReference>
<comment type="function">
    <text evidence="6">Component of the NuA4 histone acetyltransferase complex which is involved in transcriptional activation of selected genes principally by acetylation of nucleosomal histone H4 and H2A. The NuA4 complex is also involved in DNA repair. Involved in gene silencing by neighboring heterochromatin, blockage of the silencing spreading along the chromosome, and required for cell cycle progression through G2/M.</text>
</comment>
<name>A0A1W5D7K3_9LECA</name>
<reference evidence="12" key="1">
    <citation type="submission" date="2017-03" db="EMBL/GenBank/DDBJ databases">
        <authorList>
            <person name="Sharma R."/>
            <person name="Thines M."/>
        </authorList>
    </citation>
    <scope>NUCLEOTIDE SEQUENCE [LARGE SCALE GENOMIC DNA]</scope>
</reference>
<dbReference type="Proteomes" id="UP000192927">
    <property type="component" value="Unassembled WGS sequence"/>
</dbReference>
<dbReference type="GO" id="GO:0005634">
    <property type="term" value="C:nucleus"/>
    <property type="evidence" value="ECO:0007669"/>
    <property type="project" value="UniProtKB-SubCell"/>
</dbReference>
<feature type="domain" description="Enhancer of polycomb-like N-terminal" evidence="10">
    <location>
        <begin position="13"/>
        <end position="158"/>
    </location>
</feature>
<evidence type="ECO:0000256" key="3">
    <source>
        <dbReference type="ARBA" id="ARBA00023015"/>
    </source>
</evidence>
<dbReference type="GO" id="GO:0016740">
    <property type="term" value="F:transferase activity"/>
    <property type="evidence" value="ECO:0007669"/>
    <property type="project" value="UniProtKB-KW"/>
</dbReference>
<evidence type="ECO:0000256" key="6">
    <source>
        <dbReference type="ARBA" id="ARBA00025513"/>
    </source>
</evidence>
<keyword evidence="11" id="KW-0808">Transferase</keyword>
<dbReference type="InterPro" id="IPR024943">
    <property type="entry name" value="Enhancer_polycomb"/>
</dbReference>
<feature type="region of interest" description="Disordered" evidence="9">
    <location>
        <begin position="304"/>
        <end position="350"/>
    </location>
</feature>
<feature type="coiled-coil region" evidence="8">
    <location>
        <begin position="251"/>
        <end position="278"/>
    </location>
</feature>
<dbReference type="EMBL" id="FWEW01003236">
    <property type="protein sequence ID" value="SLM39025.1"/>
    <property type="molecule type" value="Genomic_DNA"/>
</dbReference>
<evidence type="ECO:0000256" key="2">
    <source>
        <dbReference type="ARBA" id="ARBA00008035"/>
    </source>
</evidence>
<keyword evidence="3 7" id="KW-0805">Transcription regulation</keyword>
<evidence type="ECO:0000313" key="11">
    <source>
        <dbReference type="EMBL" id="SLM39025.1"/>
    </source>
</evidence>
<dbReference type="GO" id="GO:0006357">
    <property type="term" value="P:regulation of transcription by RNA polymerase II"/>
    <property type="evidence" value="ECO:0007669"/>
    <property type="project" value="InterPro"/>
</dbReference>
<evidence type="ECO:0000259" key="10">
    <source>
        <dbReference type="Pfam" id="PF10513"/>
    </source>
</evidence>
<keyword evidence="5 7" id="KW-0539">Nucleus</keyword>
<evidence type="ECO:0000256" key="8">
    <source>
        <dbReference type="SAM" id="Coils"/>
    </source>
</evidence>
<keyword evidence="8" id="KW-0175">Coiled coil</keyword>
<dbReference type="InterPro" id="IPR019542">
    <property type="entry name" value="Enhancer_polycomb-like_N"/>
</dbReference>
<evidence type="ECO:0000256" key="9">
    <source>
        <dbReference type="SAM" id="MobiDB-lite"/>
    </source>
</evidence>
<keyword evidence="4 7" id="KW-0804">Transcription</keyword>
<evidence type="ECO:0000256" key="1">
    <source>
        <dbReference type="ARBA" id="ARBA00004123"/>
    </source>
</evidence>
<sequence length="572" mass="64582">MTRSTAAASARFRQRKLSTRQTLQIVKEDQVESADDEAQRNVSKVETGVEKGEEIEHHLQAAIFASQAAATGGKVAQIYIPTPDTIQSSIQYDRLYPLTFSQPATYIRFSSTVEDCSGCPYSLTDEDGAYLQSMNAKRSASTQCTEDQFEEMMNFFEETAQAKQPFAAVDNPPVVTCEEMESAFDENFDDAARTFAKDIYEHWKSRRLKAGNRSLMPGLKFETGVDTDDGDPYVCFRRREVRQVRKTRGRDAQSVEKLRKLRRELEEARQLVAMVRSREITRREQLALERQLFEQRSSLRQVKRNLPDQYKEGDEDILINQKPQKKKPLEVATSQRTPPAQLQLPRRPDGRPVEADLVLLQDVLAEKENETEREINQKIAQHQKWNEGYVDMTRAPLTPPLEESIASSFRTAVAEYLPTPPASVSSEHPGDVAAEIGSPSRGRDDSIAVRYASPSYDGPCKSQPSFRRRIGRGGRLMIDRRGMRLQSKEGLDEIAVDRFKYDQDEDDEEPTYLIDPYDISSMHYRATVSANTRDQAQMQAAKRAQLEGSVASSQAPATGPSVTVLPRNPGPD</sequence>
<dbReference type="GO" id="GO:0035267">
    <property type="term" value="C:NuA4 histone acetyltransferase complex"/>
    <property type="evidence" value="ECO:0007669"/>
    <property type="project" value="InterPro"/>
</dbReference>
<evidence type="ECO:0000256" key="7">
    <source>
        <dbReference type="RuleBase" id="RU361124"/>
    </source>
</evidence>
<proteinExistence type="inferred from homology"/>
<evidence type="ECO:0000256" key="5">
    <source>
        <dbReference type="ARBA" id="ARBA00023242"/>
    </source>
</evidence>
<dbReference type="AlphaFoldDB" id="A0A1W5D7K3"/>
<feature type="region of interest" description="Disordered" evidence="9">
    <location>
        <begin position="534"/>
        <end position="572"/>
    </location>
</feature>
<evidence type="ECO:0000256" key="4">
    <source>
        <dbReference type="ARBA" id="ARBA00023163"/>
    </source>
</evidence>
<comment type="subcellular location">
    <subcellularLocation>
        <location evidence="1 7">Nucleus</location>
    </subcellularLocation>
</comment>
<evidence type="ECO:0000313" key="12">
    <source>
        <dbReference type="Proteomes" id="UP000192927"/>
    </source>
</evidence>
<comment type="similarity">
    <text evidence="2 7">Belongs to the enhancer of polycomb family.</text>
</comment>
<accession>A0A1W5D7K3</accession>
<organism evidence="11 12">
    <name type="scientific">Lasallia pustulata</name>
    <dbReference type="NCBI Taxonomy" id="136370"/>
    <lineage>
        <taxon>Eukaryota</taxon>
        <taxon>Fungi</taxon>
        <taxon>Dikarya</taxon>
        <taxon>Ascomycota</taxon>
        <taxon>Pezizomycotina</taxon>
        <taxon>Lecanoromycetes</taxon>
        <taxon>OSLEUM clade</taxon>
        <taxon>Umbilicariomycetidae</taxon>
        <taxon>Umbilicariales</taxon>
        <taxon>Umbilicariaceae</taxon>
        <taxon>Lasallia</taxon>
    </lineage>
</organism>
<keyword evidence="12" id="KW-1185">Reference proteome</keyword>
<protein>
    <recommendedName>
        <fullName evidence="7">Enhancer of polycomb-like protein</fullName>
    </recommendedName>
</protein>
<feature type="region of interest" description="Disordered" evidence="9">
    <location>
        <begin position="420"/>
        <end position="445"/>
    </location>
</feature>